<dbReference type="SUPFAM" id="SSF51621">
    <property type="entry name" value="Phosphoenolpyruvate/pyruvate domain"/>
    <property type="match status" value="1"/>
</dbReference>
<feature type="domain" description="HpcH/HpaI aldolase/citrate lyase" evidence="8">
    <location>
        <begin position="33"/>
        <end position="255"/>
    </location>
</feature>
<reference evidence="9 10" key="1">
    <citation type="submission" date="2018-04" db="EMBL/GenBank/DDBJ databases">
        <title>Genomic Encyclopedia of Archaeal and Bacterial Type Strains, Phase II (KMG-II): from individual species to whole genera.</title>
        <authorList>
            <person name="Goeker M."/>
        </authorList>
    </citation>
    <scope>NUCLEOTIDE SEQUENCE [LARGE SCALE GENOMIC DNA]</scope>
    <source>
        <strain evidence="9 10">DSM 21823</strain>
    </source>
</reference>
<evidence type="ECO:0000313" key="9">
    <source>
        <dbReference type="EMBL" id="PTX49931.1"/>
    </source>
</evidence>
<gene>
    <name evidence="9" type="ORF">C8N34_106111</name>
</gene>
<comment type="catalytic activity">
    <reaction evidence="6">
        <text>D-glyceraldehyde + pyruvate = 2-dehydro-3-deoxy-L-galactonate</text>
        <dbReference type="Rhea" id="RHEA:80055"/>
        <dbReference type="ChEBI" id="CHEBI:15361"/>
        <dbReference type="ChEBI" id="CHEBI:17378"/>
        <dbReference type="ChEBI" id="CHEBI:75545"/>
    </reaction>
</comment>
<dbReference type="InterPro" id="IPR040442">
    <property type="entry name" value="Pyrv_kinase-like_dom_sf"/>
</dbReference>
<keyword evidence="10" id="KW-1185">Reference proteome</keyword>
<organism evidence="9 10">
    <name type="scientific">Gemmobacter caeni</name>
    <dbReference type="NCBI Taxonomy" id="589035"/>
    <lineage>
        <taxon>Bacteria</taxon>
        <taxon>Pseudomonadati</taxon>
        <taxon>Pseudomonadota</taxon>
        <taxon>Alphaproteobacteria</taxon>
        <taxon>Rhodobacterales</taxon>
        <taxon>Paracoccaceae</taxon>
        <taxon>Gemmobacter</taxon>
    </lineage>
</organism>
<dbReference type="EMBL" id="QBKP01000006">
    <property type="protein sequence ID" value="PTX49931.1"/>
    <property type="molecule type" value="Genomic_DNA"/>
</dbReference>
<dbReference type="AlphaFoldDB" id="A0A2T6B1I7"/>
<dbReference type="Pfam" id="PF03328">
    <property type="entry name" value="HpcH_HpaI"/>
    <property type="match status" value="1"/>
</dbReference>
<keyword evidence="5" id="KW-0670">Pyruvate</keyword>
<dbReference type="GO" id="GO:0005737">
    <property type="term" value="C:cytoplasm"/>
    <property type="evidence" value="ECO:0007669"/>
    <property type="project" value="TreeGrafter"/>
</dbReference>
<dbReference type="FunFam" id="3.20.20.60:FF:000004">
    <property type="entry name" value="5-keto-4-deoxy-D-glucarate aldolase"/>
    <property type="match status" value="1"/>
</dbReference>
<evidence type="ECO:0000256" key="3">
    <source>
        <dbReference type="ARBA" id="ARBA00022723"/>
    </source>
</evidence>
<evidence type="ECO:0000256" key="4">
    <source>
        <dbReference type="ARBA" id="ARBA00023239"/>
    </source>
</evidence>
<evidence type="ECO:0000256" key="1">
    <source>
        <dbReference type="ARBA" id="ARBA00001968"/>
    </source>
</evidence>
<dbReference type="PANTHER" id="PTHR30502">
    <property type="entry name" value="2-KETO-3-DEOXY-L-RHAMNONATE ALDOLASE"/>
    <property type="match status" value="1"/>
</dbReference>
<sequence>MTGLPHHPLTTGPISAPRNAFKARLAAGEALHGLWLSIPNAVTAEALSLLGFDWLLFDTEHAAVDLADLQPLLQAASAGPSAHVLRPAWNDKVLIKRALDMGAQTLLVPFVQTAGEAAAAVAACRYPPHGIRGVAGGTRASRYGQTADYFSVANAEICLLVQIETGEALARLEEIASVPGVDGVFIGPSDLAASMGHLGNPAHPDVQAALQDAIARLHKLGKPGGILATNPADARRYLSWGYAFVAGSVDLGLLVAAARSVRDALREA</sequence>
<dbReference type="Gene3D" id="3.20.20.60">
    <property type="entry name" value="Phosphoenolpyruvate-binding domains"/>
    <property type="match status" value="1"/>
</dbReference>
<protein>
    <recommendedName>
        <fullName evidence="7">Hydroxypyruvate/pyruvate aldolase</fullName>
    </recommendedName>
</protein>
<dbReference type="PANTHER" id="PTHR30502:SF4">
    <property type="entry name" value="5-KETO-4-DEOXY-D-GLUCARATE ALDOLASE"/>
    <property type="match status" value="1"/>
</dbReference>
<dbReference type="GO" id="GO:0046872">
    <property type="term" value="F:metal ion binding"/>
    <property type="evidence" value="ECO:0007669"/>
    <property type="project" value="UniProtKB-KW"/>
</dbReference>
<dbReference type="InterPro" id="IPR005000">
    <property type="entry name" value="Aldolase/citrate-lyase_domain"/>
</dbReference>
<keyword evidence="4" id="KW-0456">Lyase</keyword>
<keyword evidence="3" id="KW-0479">Metal-binding</keyword>
<evidence type="ECO:0000256" key="5">
    <source>
        <dbReference type="ARBA" id="ARBA00023317"/>
    </source>
</evidence>
<dbReference type="InterPro" id="IPR050251">
    <property type="entry name" value="HpcH-HpaI_aldolase"/>
</dbReference>
<proteinExistence type="inferred from homology"/>
<evidence type="ECO:0000259" key="8">
    <source>
        <dbReference type="Pfam" id="PF03328"/>
    </source>
</evidence>
<comment type="caution">
    <text evidence="9">The sequence shown here is derived from an EMBL/GenBank/DDBJ whole genome shotgun (WGS) entry which is preliminary data.</text>
</comment>
<comment type="similarity">
    <text evidence="2">Belongs to the HpcH/HpaI aldolase family.</text>
</comment>
<evidence type="ECO:0000313" key="10">
    <source>
        <dbReference type="Proteomes" id="UP000244224"/>
    </source>
</evidence>
<evidence type="ECO:0000256" key="2">
    <source>
        <dbReference type="ARBA" id="ARBA00005568"/>
    </source>
</evidence>
<dbReference type="Proteomes" id="UP000244224">
    <property type="component" value="Unassembled WGS sequence"/>
</dbReference>
<evidence type="ECO:0000256" key="7">
    <source>
        <dbReference type="ARBA" id="ARBA00068169"/>
    </source>
</evidence>
<name>A0A2T6B1I7_9RHOB</name>
<dbReference type="GO" id="GO:0016832">
    <property type="term" value="F:aldehyde-lyase activity"/>
    <property type="evidence" value="ECO:0007669"/>
    <property type="project" value="TreeGrafter"/>
</dbReference>
<comment type="cofactor">
    <cofactor evidence="1">
        <name>a divalent metal cation</name>
        <dbReference type="ChEBI" id="CHEBI:60240"/>
    </cofactor>
</comment>
<dbReference type="RefSeq" id="WP_277878228.1">
    <property type="nucleotide sequence ID" value="NZ_QBKP01000006.1"/>
</dbReference>
<accession>A0A2T6B1I7</accession>
<evidence type="ECO:0000256" key="6">
    <source>
        <dbReference type="ARBA" id="ARBA00045074"/>
    </source>
</evidence>
<dbReference type="InterPro" id="IPR015813">
    <property type="entry name" value="Pyrv/PenolPyrv_kinase-like_dom"/>
</dbReference>